<keyword evidence="1" id="KW-0812">Transmembrane</keyword>
<dbReference type="Proteomes" id="UP000677244">
    <property type="component" value="Unassembled WGS sequence"/>
</dbReference>
<keyword evidence="3" id="KW-1185">Reference proteome</keyword>
<gene>
    <name evidence="2" type="ORF">J7I42_09275</name>
</gene>
<evidence type="ECO:0000313" key="2">
    <source>
        <dbReference type="EMBL" id="MBO9200450.1"/>
    </source>
</evidence>
<reference evidence="2 3" key="1">
    <citation type="submission" date="2021-03" db="EMBL/GenBank/DDBJ databases">
        <title>Assistant Professor.</title>
        <authorList>
            <person name="Huq M.A."/>
        </authorList>
    </citation>
    <scope>NUCLEOTIDE SEQUENCE [LARGE SCALE GENOMIC DNA]</scope>
    <source>
        <strain evidence="2 3">MAH-29</strain>
    </source>
</reference>
<keyword evidence="1" id="KW-1133">Transmembrane helix</keyword>
<name>A0ABS3YRF0_9BACT</name>
<protein>
    <recommendedName>
        <fullName evidence="4">DUF3098 domain-containing protein</fullName>
    </recommendedName>
</protein>
<keyword evidence="1" id="KW-0472">Membrane</keyword>
<evidence type="ECO:0000256" key="1">
    <source>
        <dbReference type="SAM" id="Phobius"/>
    </source>
</evidence>
<comment type="caution">
    <text evidence="2">The sequence shown here is derived from an EMBL/GenBank/DDBJ whole genome shotgun (WGS) entry which is preliminary data.</text>
</comment>
<evidence type="ECO:0008006" key="4">
    <source>
        <dbReference type="Google" id="ProtNLM"/>
    </source>
</evidence>
<organism evidence="2 3">
    <name type="scientific">Niastella soli</name>
    <dbReference type="NCBI Taxonomy" id="2821487"/>
    <lineage>
        <taxon>Bacteria</taxon>
        <taxon>Pseudomonadati</taxon>
        <taxon>Bacteroidota</taxon>
        <taxon>Chitinophagia</taxon>
        <taxon>Chitinophagales</taxon>
        <taxon>Chitinophagaceae</taxon>
        <taxon>Niastella</taxon>
    </lineage>
</organism>
<evidence type="ECO:0000313" key="3">
    <source>
        <dbReference type="Proteomes" id="UP000677244"/>
    </source>
</evidence>
<feature type="transmembrane region" description="Helical" evidence="1">
    <location>
        <begin position="50"/>
        <end position="68"/>
    </location>
</feature>
<dbReference type="RefSeq" id="WP_209138494.1">
    <property type="nucleotide sequence ID" value="NZ_JAGHKO010000001.1"/>
</dbReference>
<accession>A0ABS3YRF0</accession>
<proteinExistence type="predicted"/>
<sequence>MADDIEDKKQKAYINRRSIMDLGMGIIYTGMGVLMVFASKVGLDAVFSPPFNYIFGGLCLLYGGFRIYRGIRRNYYR</sequence>
<feature type="transmembrane region" description="Helical" evidence="1">
    <location>
        <begin position="18"/>
        <end position="38"/>
    </location>
</feature>
<dbReference type="EMBL" id="JAGHKO010000001">
    <property type="protein sequence ID" value="MBO9200450.1"/>
    <property type="molecule type" value="Genomic_DNA"/>
</dbReference>